<evidence type="ECO:0000313" key="3">
    <source>
        <dbReference type="Proteomes" id="UP001642540"/>
    </source>
</evidence>
<comment type="caution">
    <text evidence="2">The sequence shown here is derived from an EMBL/GenBank/DDBJ whole genome shotgun (WGS) entry which is preliminary data.</text>
</comment>
<gene>
    <name evidence="2" type="ORF">ODALV1_LOCUS7227</name>
</gene>
<accession>A0ABP1Q4H9</accession>
<dbReference type="EMBL" id="CAXLJM020000023">
    <property type="protein sequence ID" value="CAL8088991.1"/>
    <property type="molecule type" value="Genomic_DNA"/>
</dbReference>
<sequence length="548" mass="62095">MTPASPPPPTPTPIPKPIEVQQDPVQIPKEPPPPEAPKPELEKILEKPAKPITYGEFKSFYLSEINEMNRHIVSHPDLSFPSLELPYNLDVASIVPTHLVKSIKIKKIKKTAAIRQHVAPPAENDKPPGPIASRVVFLKKPDEPQKAPEEPPAEPAPVIAPIKTPEPPPTKPPEPAPIGVIQPQGPADINGLPMFLVTDTVANLIKITDEDKLIDKRLSELIDVHRGDILKKLKKKKQTKIPTYTYADMMKMLKEQGIPCPTNDDFSRLHGLHSRWDPDFTVLEYFSPMLRTFIPINMRGRYRGCWTTDDCIKGLDISKVAPKREALEGFVQRGRHENTQKKYDKMSAVALDEAHLDYLIEIQSYQAETIPIPIFYDMLHLGMEVANENLRILVEEDGYPPNDVIFMSTEQHAQQLKRKIQLYGALGLETLESKRKGLGQYSPQWLKSRDEVIREIMNRKDNEWYSRLTNMEDEGKVREKARKQRPDGNQQQQESKSKARTSLKMRASFLGKDARKVYPESRTQQKTGGEEGGDGKNEGKKGLLKSQK</sequence>
<evidence type="ECO:0000256" key="1">
    <source>
        <dbReference type="SAM" id="MobiDB-lite"/>
    </source>
</evidence>
<protein>
    <submittedName>
        <fullName evidence="2">Uncharacterized protein</fullName>
    </submittedName>
</protein>
<evidence type="ECO:0000313" key="2">
    <source>
        <dbReference type="EMBL" id="CAL8088991.1"/>
    </source>
</evidence>
<feature type="region of interest" description="Disordered" evidence="1">
    <location>
        <begin position="474"/>
        <end position="548"/>
    </location>
</feature>
<keyword evidence="3" id="KW-1185">Reference proteome</keyword>
<dbReference type="Proteomes" id="UP001642540">
    <property type="component" value="Unassembled WGS sequence"/>
</dbReference>
<name>A0ABP1Q4H9_9HEXA</name>
<proteinExistence type="predicted"/>
<feature type="region of interest" description="Disordered" evidence="1">
    <location>
        <begin position="142"/>
        <end position="174"/>
    </location>
</feature>
<feature type="compositionally biased region" description="Pro residues" evidence="1">
    <location>
        <begin position="1"/>
        <end position="16"/>
    </location>
</feature>
<feature type="region of interest" description="Disordered" evidence="1">
    <location>
        <begin position="1"/>
        <end position="40"/>
    </location>
</feature>
<organism evidence="2 3">
    <name type="scientific">Orchesella dallaii</name>
    <dbReference type="NCBI Taxonomy" id="48710"/>
    <lineage>
        <taxon>Eukaryota</taxon>
        <taxon>Metazoa</taxon>
        <taxon>Ecdysozoa</taxon>
        <taxon>Arthropoda</taxon>
        <taxon>Hexapoda</taxon>
        <taxon>Collembola</taxon>
        <taxon>Entomobryomorpha</taxon>
        <taxon>Entomobryoidea</taxon>
        <taxon>Orchesellidae</taxon>
        <taxon>Orchesellinae</taxon>
        <taxon>Orchesella</taxon>
    </lineage>
</organism>
<feature type="compositionally biased region" description="Pro residues" evidence="1">
    <location>
        <begin position="164"/>
        <end position="174"/>
    </location>
</feature>
<reference evidence="2 3" key="1">
    <citation type="submission" date="2024-08" db="EMBL/GenBank/DDBJ databases">
        <authorList>
            <person name="Cucini C."/>
            <person name="Frati F."/>
        </authorList>
    </citation>
    <scope>NUCLEOTIDE SEQUENCE [LARGE SCALE GENOMIC DNA]</scope>
</reference>